<evidence type="ECO:0000256" key="7">
    <source>
        <dbReference type="ARBA" id="ARBA00023237"/>
    </source>
</evidence>
<keyword evidence="4" id="KW-0812">Transmembrane</keyword>
<evidence type="ECO:0000256" key="2">
    <source>
        <dbReference type="ARBA" id="ARBA00008163"/>
    </source>
</evidence>
<keyword evidence="6" id="KW-0472">Membrane</keyword>
<evidence type="ECO:0000256" key="1">
    <source>
        <dbReference type="ARBA" id="ARBA00004571"/>
    </source>
</evidence>
<dbReference type="AlphaFoldDB" id="A0A9D2ZZN3"/>
<evidence type="ECO:0000256" key="3">
    <source>
        <dbReference type="ARBA" id="ARBA00022452"/>
    </source>
</evidence>
<evidence type="ECO:0000256" key="8">
    <source>
        <dbReference type="SAM" id="SignalP"/>
    </source>
</evidence>
<evidence type="ECO:0000256" key="5">
    <source>
        <dbReference type="ARBA" id="ARBA00022729"/>
    </source>
</evidence>
<dbReference type="InterPro" id="IPR005017">
    <property type="entry name" value="OMPP1/FadL/TodX"/>
</dbReference>
<gene>
    <name evidence="9" type="ORF">K8V79_12650</name>
</gene>
<dbReference type="SUPFAM" id="SSF56935">
    <property type="entry name" value="Porins"/>
    <property type="match status" value="1"/>
</dbReference>
<reference evidence="9" key="1">
    <citation type="journal article" date="2021" name="PeerJ">
        <title>Extensive microbial diversity within the chicken gut microbiome revealed by metagenomics and culture.</title>
        <authorList>
            <person name="Gilroy R."/>
            <person name="Ravi A."/>
            <person name="Getino M."/>
            <person name="Pursley I."/>
            <person name="Horton D.L."/>
            <person name="Alikhan N.F."/>
            <person name="Baker D."/>
            <person name="Gharbi K."/>
            <person name="Hall N."/>
            <person name="Watson M."/>
            <person name="Adriaenssens E.M."/>
            <person name="Foster-Nyarko E."/>
            <person name="Jarju S."/>
            <person name="Secka A."/>
            <person name="Antonio M."/>
            <person name="Oren A."/>
            <person name="Chaudhuri R.R."/>
            <person name="La Ragione R."/>
            <person name="Hildebrand F."/>
            <person name="Pallen M.J."/>
        </authorList>
    </citation>
    <scope>NUCLEOTIDE SEQUENCE</scope>
    <source>
        <strain evidence="9">CHK135-1449</strain>
    </source>
</reference>
<keyword evidence="7" id="KW-0998">Cell outer membrane</keyword>
<feature type="signal peptide" evidence="8">
    <location>
        <begin position="1"/>
        <end position="22"/>
    </location>
</feature>
<dbReference type="Gene3D" id="2.40.160.60">
    <property type="entry name" value="Outer membrane protein transport protein (OMPP1/FadL/TodX)"/>
    <property type="match status" value="1"/>
</dbReference>
<keyword evidence="3" id="KW-1134">Transmembrane beta strand</keyword>
<dbReference type="GO" id="GO:0009279">
    <property type="term" value="C:cell outer membrane"/>
    <property type="evidence" value="ECO:0007669"/>
    <property type="project" value="UniProtKB-SubCell"/>
</dbReference>
<keyword evidence="5 8" id="KW-0732">Signal</keyword>
<sequence>MKLKTLTSAILLSCISTSGVFAAALDRSGQSISAFLQPGNYFEAGVSVLDADVSSQMREGWMPPNSLIQGKGLGGTELSDMAESYQFYNAALKVQLTDHFSFGLIYDQPFGAKAKYSTTDANYSDIGTGQSALKESGAFFAGGEGTEVDVSTQNLSMIFGFQPNENWNIYAGPVYQTVKGNIKLRGAAYGPYGSALCPVMCSGLATGPDKTPFKGYDASVGEDSAVGWLAGAAFQIPEIALKASVTYRSEIDHDINIDETLGYVTNTLVSGRFPPLQASNINAINASSGNTQITTPQSVNLDLQSGIMENTVAFAQVRWVDWSSFAIRPYKFGQLSSQLTQAVAGTPRGFDLIAYEKDQISANVGVGRKFNDQWAGTVMVGWDSGAGNPVSTLGPTEGYWSLGLGGQFSPTPQTFIQAGVKYFWLGDAKSQVASDFGTDNYAANFEDNDAIGYSMKIGYRF</sequence>
<evidence type="ECO:0000256" key="6">
    <source>
        <dbReference type="ARBA" id="ARBA00023136"/>
    </source>
</evidence>
<organism evidence="9 10">
    <name type="scientific">Acinetobacter lwoffii</name>
    <dbReference type="NCBI Taxonomy" id="28090"/>
    <lineage>
        <taxon>Bacteria</taxon>
        <taxon>Pseudomonadati</taxon>
        <taxon>Pseudomonadota</taxon>
        <taxon>Gammaproteobacteria</taxon>
        <taxon>Moraxellales</taxon>
        <taxon>Moraxellaceae</taxon>
        <taxon>Acinetobacter</taxon>
    </lineage>
</organism>
<dbReference type="GO" id="GO:0015483">
    <property type="term" value="F:long-chain fatty acid transporting porin activity"/>
    <property type="evidence" value="ECO:0007669"/>
    <property type="project" value="TreeGrafter"/>
</dbReference>
<dbReference type="PANTHER" id="PTHR35093:SF8">
    <property type="entry name" value="OUTER MEMBRANE PROTEIN NMB0088-RELATED"/>
    <property type="match status" value="1"/>
</dbReference>
<name>A0A9D2ZZN3_ACILW</name>
<accession>A0A9D2ZZN3</accession>
<evidence type="ECO:0000256" key="4">
    <source>
        <dbReference type="ARBA" id="ARBA00022692"/>
    </source>
</evidence>
<dbReference type="Proteomes" id="UP000787156">
    <property type="component" value="Unassembled WGS sequence"/>
</dbReference>
<comment type="caution">
    <text evidence="9">The sequence shown here is derived from an EMBL/GenBank/DDBJ whole genome shotgun (WGS) entry which is preliminary data.</text>
</comment>
<comment type="subcellular location">
    <subcellularLocation>
        <location evidence="1">Cell outer membrane</location>
        <topology evidence="1">Multi-pass membrane protein</topology>
    </subcellularLocation>
</comment>
<feature type="chain" id="PRO_5038447465" evidence="8">
    <location>
        <begin position="23"/>
        <end position="461"/>
    </location>
</feature>
<evidence type="ECO:0000313" key="10">
    <source>
        <dbReference type="Proteomes" id="UP000787156"/>
    </source>
</evidence>
<dbReference type="PANTHER" id="PTHR35093">
    <property type="entry name" value="OUTER MEMBRANE PROTEIN NMB0088-RELATED"/>
    <property type="match status" value="1"/>
</dbReference>
<protein>
    <submittedName>
        <fullName evidence="9">Outer membrane protein transport protein</fullName>
    </submittedName>
</protein>
<comment type="similarity">
    <text evidence="2">Belongs to the OmpP1/FadL family.</text>
</comment>
<dbReference type="Pfam" id="PF03349">
    <property type="entry name" value="Toluene_X"/>
    <property type="match status" value="1"/>
</dbReference>
<reference evidence="9" key="2">
    <citation type="submission" date="2021-09" db="EMBL/GenBank/DDBJ databases">
        <authorList>
            <person name="Gilroy R."/>
        </authorList>
    </citation>
    <scope>NUCLEOTIDE SEQUENCE</scope>
    <source>
        <strain evidence="9">CHK135-1449</strain>
    </source>
</reference>
<evidence type="ECO:0000313" key="9">
    <source>
        <dbReference type="EMBL" id="HJF29056.1"/>
    </source>
</evidence>
<proteinExistence type="inferred from homology"/>
<dbReference type="EMBL" id="DYWX01000141">
    <property type="protein sequence ID" value="HJF29056.1"/>
    <property type="molecule type" value="Genomic_DNA"/>
</dbReference>